<reference evidence="4 5" key="1">
    <citation type="submission" date="2023-11" db="EMBL/GenBank/DDBJ databases">
        <title>An acidophilic fungus is an integral part of prey digestion in a carnivorous sundew plant.</title>
        <authorList>
            <person name="Tsai I.J."/>
        </authorList>
    </citation>
    <scope>NUCLEOTIDE SEQUENCE [LARGE SCALE GENOMIC DNA]</scope>
    <source>
        <strain evidence="4">169a</strain>
    </source>
</reference>
<dbReference type="Pfam" id="PF11951">
    <property type="entry name" value="Fungal_trans_2"/>
    <property type="match status" value="1"/>
</dbReference>
<dbReference type="PANTHER" id="PTHR37534:SF4">
    <property type="entry name" value="ZN(II)2CYS6 TRANSCRIPTION FACTOR (EUROFUNG)"/>
    <property type="match status" value="1"/>
</dbReference>
<name>A0AAQ3R3N8_9PEZI</name>
<dbReference type="GO" id="GO:0005634">
    <property type="term" value="C:nucleus"/>
    <property type="evidence" value="ECO:0007669"/>
    <property type="project" value="UniProtKB-SubCell"/>
</dbReference>
<organism evidence="4 5">
    <name type="scientific">Acrodontium crateriforme</name>
    <dbReference type="NCBI Taxonomy" id="150365"/>
    <lineage>
        <taxon>Eukaryota</taxon>
        <taxon>Fungi</taxon>
        <taxon>Dikarya</taxon>
        <taxon>Ascomycota</taxon>
        <taxon>Pezizomycotina</taxon>
        <taxon>Dothideomycetes</taxon>
        <taxon>Dothideomycetidae</taxon>
        <taxon>Mycosphaerellales</taxon>
        <taxon>Teratosphaeriaceae</taxon>
        <taxon>Acrodontium</taxon>
    </lineage>
</organism>
<keyword evidence="2" id="KW-0539">Nucleus</keyword>
<dbReference type="InterPro" id="IPR001138">
    <property type="entry name" value="Zn2Cys6_DnaBD"/>
</dbReference>
<protein>
    <submittedName>
        <fullName evidence="4">C6 transcription factor</fullName>
    </submittedName>
</protein>
<evidence type="ECO:0000313" key="4">
    <source>
        <dbReference type="EMBL" id="WPG99870.1"/>
    </source>
</evidence>
<comment type="subcellular location">
    <subcellularLocation>
        <location evidence="1">Nucleus</location>
    </subcellularLocation>
</comment>
<keyword evidence="5" id="KW-1185">Reference proteome</keyword>
<evidence type="ECO:0000259" key="3">
    <source>
        <dbReference type="PROSITE" id="PS50048"/>
    </source>
</evidence>
<dbReference type="InterPro" id="IPR021858">
    <property type="entry name" value="Fun_TF"/>
</dbReference>
<dbReference type="CDD" id="cd00067">
    <property type="entry name" value="GAL4"/>
    <property type="match status" value="1"/>
</dbReference>
<dbReference type="InterPro" id="IPR036864">
    <property type="entry name" value="Zn2-C6_fun-type_DNA-bd_sf"/>
</dbReference>
<dbReference type="PROSITE" id="PS00463">
    <property type="entry name" value="ZN2_CY6_FUNGAL_1"/>
    <property type="match status" value="1"/>
</dbReference>
<dbReference type="GO" id="GO:0000981">
    <property type="term" value="F:DNA-binding transcription factor activity, RNA polymerase II-specific"/>
    <property type="evidence" value="ECO:0007669"/>
    <property type="project" value="InterPro"/>
</dbReference>
<dbReference type="GO" id="GO:0045944">
    <property type="term" value="P:positive regulation of transcription by RNA polymerase II"/>
    <property type="evidence" value="ECO:0007669"/>
    <property type="project" value="TreeGrafter"/>
</dbReference>
<dbReference type="EMBL" id="CP138582">
    <property type="protein sequence ID" value="WPG99870.1"/>
    <property type="molecule type" value="Genomic_DNA"/>
</dbReference>
<evidence type="ECO:0000256" key="2">
    <source>
        <dbReference type="ARBA" id="ARBA00023242"/>
    </source>
</evidence>
<feature type="domain" description="Zn(2)-C6 fungal-type" evidence="3">
    <location>
        <begin position="42"/>
        <end position="72"/>
    </location>
</feature>
<evidence type="ECO:0000256" key="1">
    <source>
        <dbReference type="ARBA" id="ARBA00004123"/>
    </source>
</evidence>
<dbReference type="SMART" id="SM00066">
    <property type="entry name" value="GAL4"/>
    <property type="match status" value="1"/>
</dbReference>
<dbReference type="PROSITE" id="PS50048">
    <property type="entry name" value="ZN2_CY6_FUNGAL_2"/>
    <property type="match status" value="1"/>
</dbReference>
<gene>
    <name evidence="4" type="ORF">R9X50_00269000</name>
</gene>
<dbReference type="Gene3D" id="4.10.240.10">
    <property type="entry name" value="Zn(2)-C6 fungal-type DNA-binding domain"/>
    <property type="match status" value="1"/>
</dbReference>
<dbReference type="CDD" id="cd12148">
    <property type="entry name" value="fungal_TF_MHR"/>
    <property type="match status" value="1"/>
</dbReference>
<dbReference type="GO" id="GO:0008270">
    <property type="term" value="F:zinc ion binding"/>
    <property type="evidence" value="ECO:0007669"/>
    <property type="project" value="InterPro"/>
</dbReference>
<dbReference type="PANTHER" id="PTHR37534">
    <property type="entry name" value="TRANSCRIPTIONAL ACTIVATOR PROTEIN UGA3"/>
    <property type="match status" value="1"/>
</dbReference>
<sequence length="641" mass="72558">MPATRDRRASHVKSRDSNDAQKFQTIMQGKLATVGKKRTRTGCLNCRRKRRKCDEKKPTCGGCKDRAEKCQWGVKVSFRPENAQSVDGEHPSMRHLTSTKAQSFQIVDVTSEVIRDYLEKTSSIDQFKIAFVDPSFDDVAAGHLETRNEPPNSAIYHEQSSTAQSVSYIEAVAFPAKSLSLPTHPDVDFLSPKFSDSVIEDGIFLPGSQYQELHAALRSKIIDTARSTVPSRLGSIEPDAVFPPLTQTKSVSAVEDDYEESRRLAHISPEDEYILWQNYISEVAGWCDKFDINRHFELVLPMMAKSHPHLKYSILALSARQMERKDLKPDNSCSLALYQHAIHLLSPLLQTRTTAVLASCIVLCVLEMLSCSPKAWRRHLDGCAALIQALGISGCSGGLEQALFWTFARMDIWGSFISSERTLIPTHRWMGGRDLSEEVEMFQTGSFDMSANHIVYLCGRVIDLLCAAGSWSKDRNNRSNIFDLVNDTNQWIALFDLIEAWYMNRTEEMQEILFIPSKGQDSIKVFPTILFGNGPATSGNQMYHTAALLMLKYKPPNFSLARKPRSMLWHARRICAISISNTHHGCWTNSTQPLWIAGQLMSHPLEQEAILNIYNRIERETGWGTKWRADDLREYWGNDNQ</sequence>
<accession>A0AAQ3R3N8</accession>
<evidence type="ECO:0000313" key="5">
    <source>
        <dbReference type="Proteomes" id="UP001303373"/>
    </source>
</evidence>
<dbReference type="AlphaFoldDB" id="A0AAQ3R3N8"/>
<proteinExistence type="predicted"/>
<dbReference type="Proteomes" id="UP001303373">
    <property type="component" value="Chromosome 3"/>
</dbReference>
<dbReference type="GO" id="GO:0000976">
    <property type="term" value="F:transcription cis-regulatory region binding"/>
    <property type="evidence" value="ECO:0007669"/>
    <property type="project" value="TreeGrafter"/>
</dbReference>
<dbReference type="Pfam" id="PF00172">
    <property type="entry name" value="Zn_clus"/>
    <property type="match status" value="1"/>
</dbReference>
<dbReference type="SUPFAM" id="SSF57701">
    <property type="entry name" value="Zn2/Cys6 DNA-binding domain"/>
    <property type="match status" value="1"/>
</dbReference>